<feature type="compositionally biased region" description="Polar residues" evidence="1">
    <location>
        <begin position="270"/>
        <end position="279"/>
    </location>
</feature>
<feature type="compositionally biased region" description="Low complexity" evidence="1">
    <location>
        <begin position="280"/>
        <end position="299"/>
    </location>
</feature>
<feature type="compositionally biased region" description="Basic and acidic residues" evidence="1">
    <location>
        <begin position="808"/>
        <end position="833"/>
    </location>
</feature>
<evidence type="ECO:0000256" key="1">
    <source>
        <dbReference type="SAM" id="MobiDB-lite"/>
    </source>
</evidence>
<keyword evidence="4" id="KW-1185">Reference proteome</keyword>
<feature type="region of interest" description="Disordered" evidence="1">
    <location>
        <begin position="581"/>
        <end position="618"/>
    </location>
</feature>
<dbReference type="PANTHER" id="PTHR35711:SF1">
    <property type="entry name" value="ECTODERMAL, ISOFORM F"/>
    <property type="match status" value="1"/>
</dbReference>
<dbReference type="Proteomes" id="UP001224775">
    <property type="component" value="Unassembled WGS sequence"/>
</dbReference>
<feature type="chain" id="PRO_5042172266" evidence="2">
    <location>
        <begin position="25"/>
        <end position="833"/>
    </location>
</feature>
<feature type="region of interest" description="Disordered" evidence="1">
    <location>
        <begin position="165"/>
        <end position="299"/>
    </location>
</feature>
<evidence type="ECO:0000313" key="3">
    <source>
        <dbReference type="EMBL" id="KAK1732526.1"/>
    </source>
</evidence>
<feature type="compositionally biased region" description="Basic residues" evidence="1">
    <location>
        <begin position="728"/>
        <end position="737"/>
    </location>
</feature>
<dbReference type="AlphaFoldDB" id="A0AAD8XSE2"/>
<evidence type="ECO:0000313" key="4">
    <source>
        <dbReference type="Proteomes" id="UP001224775"/>
    </source>
</evidence>
<feature type="compositionally biased region" description="Basic residues" evidence="1">
    <location>
        <begin position="703"/>
        <end position="712"/>
    </location>
</feature>
<feature type="region of interest" description="Disordered" evidence="1">
    <location>
        <begin position="487"/>
        <end position="550"/>
    </location>
</feature>
<feature type="compositionally biased region" description="Polar residues" evidence="1">
    <location>
        <begin position="87"/>
        <end position="124"/>
    </location>
</feature>
<feature type="compositionally biased region" description="Acidic residues" evidence="1">
    <location>
        <begin position="170"/>
        <end position="252"/>
    </location>
</feature>
<gene>
    <name evidence="3" type="ORF">QTG54_016809</name>
</gene>
<feature type="compositionally biased region" description="Acidic residues" evidence="1">
    <location>
        <begin position="677"/>
        <end position="686"/>
    </location>
</feature>
<feature type="compositionally biased region" description="Low complexity" evidence="1">
    <location>
        <begin position="541"/>
        <end position="550"/>
    </location>
</feature>
<feature type="region of interest" description="Disordered" evidence="1">
    <location>
        <begin position="75"/>
        <end position="152"/>
    </location>
</feature>
<keyword evidence="2" id="KW-0732">Signal</keyword>
<feature type="compositionally biased region" description="Basic and acidic residues" evidence="1">
    <location>
        <begin position="786"/>
        <end position="799"/>
    </location>
</feature>
<proteinExistence type="predicted"/>
<feature type="compositionally biased region" description="Acidic residues" evidence="1">
    <location>
        <begin position="487"/>
        <end position="499"/>
    </location>
</feature>
<dbReference type="EMBL" id="JATAAI010000065">
    <property type="protein sequence ID" value="KAK1732526.1"/>
    <property type="molecule type" value="Genomic_DNA"/>
</dbReference>
<accession>A0AAD8XSE2</accession>
<feature type="region of interest" description="Disordered" evidence="1">
    <location>
        <begin position="41"/>
        <end position="62"/>
    </location>
</feature>
<feature type="compositionally biased region" description="Low complexity" evidence="1">
    <location>
        <begin position="77"/>
        <end position="86"/>
    </location>
</feature>
<reference evidence="3" key="1">
    <citation type="submission" date="2023-06" db="EMBL/GenBank/DDBJ databases">
        <title>Survivors Of The Sea: Transcriptome response of Skeletonema marinoi to long-term dormancy.</title>
        <authorList>
            <person name="Pinder M.I.M."/>
            <person name="Kourtchenko O."/>
            <person name="Robertson E.K."/>
            <person name="Larsson T."/>
            <person name="Maumus F."/>
            <person name="Osuna-Cruz C.M."/>
            <person name="Vancaester E."/>
            <person name="Stenow R."/>
            <person name="Vandepoele K."/>
            <person name="Ploug H."/>
            <person name="Bruchert V."/>
            <person name="Godhe A."/>
            <person name="Topel M."/>
        </authorList>
    </citation>
    <scope>NUCLEOTIDE SEQUENCE</scope>
    <source>
        <strain evidence="3">R05AC</strain>
    </source>
</reference>
<protein>
    <submittedName>
        <fullName evidence="3">Uncharacterized protein</fullName>
    </submittedName>
</protein>
<feature type="compositionally biased region" description="Acidic residues" evidence="1">
    <location>
        <begin position="600"/>
        <end position="610"/>
    </location>
</feature>
<feature type="compositionally biased region" description="Low complexity" evidence="1">
    <location>
        <begin position="125"/>
        <end position="141"/>
    </location>
</feature>
<feature type="signal peptide" evidence="2">
    <location>
        <begin position="1"/>
        <end position="24"/>
    </location>
</feature>
<comment type="caution">
    <text evidence="3">The sequence shown here is derived from an EMBL/GenBank/DDBJ whole genome shotgun (WGS) entry which is preliminary data.</text>
</comment>
<name>A0AAD8XSE2_9STRA</name>
<dbReference type="PANTHER" id="PTHR35711">
    <property type="entry name" value="EXPRESSED PROTEIN"/>
    <property type="match status" value="1"/>
</dbReference>
<organism evidence="3 4">
    <name type="scientific">Skeletonema marinoi</name>
    <dbReference type="NCBI Taxonomy" id="267567"/>
    <lineage>
        <taxon>Eukaryota</taxon>
        <taxon>Sar</taxon>
        <taxon>Stramenopiles</taxon>
        <taxon>Ochrophyta</taxon>
        <taxon>Bacillariophyta</taxon>
        <taxon>Coscinodiscophyceae</taxon>
        <taxon>Thalassiosirophycidae</taxon>
        <taxon>Thalassiosirales</taxon>
        <taxon>Skeletonemataceae</taxon>
        <taxon>Skeletonema</taxon>
        <taxon>Skeletonema marinoi-dohrnii complex</taxon>
    </lineage>
</organism>
<evidence type="ECO:0000256" key="2">
    <source>
        <dbReference type="SAM" id="SignalP"/>
    </source>
</evidence>
<sequence>MPQMLLLLLFLVNSALLSINGVTGLPDINKQGSTIYKHSTNKHNVNSRRSSNTNSILSGGQRTSLVTLTDEFPCEESASSSSSSSAVGVTNNNNHQSAAAPPSSTRVSFTGNSFAEMNNIPMDNSNSSSSYSSTAKSSLTTRGGGGSTDVMDDDEIDQMVEHLISGLDNDQVEEESEEEESDEEEEESDDAVESEEEEESEEETEEVKELEVDGSDESEEDEQIVSVVQDEDEAIEEEEEEQEEESAEEEDSIATKADDTTSVDDSSNSPQQSKPAKTTPSSPIHHSTNNNNNRPPLPLATPTNAYYRFLVRRGPKGHILSALTLISIQWIQVYVPLLYKSAASILLKLHIYDPNVLWKRDRLRREEEDRRRRGIYPQKKGVMGVFSKKDASQKKERNAQQQRADLQASQTLKQLYKAIKSGEGSGGALSEVKYRYLSAAFRRKYGLGKEYRVEKPMSFLGEVLEGDAHQRVLTEDAVVDEVVFSDGEEDGEEVVESADNDDHSTIGQSAAPKQKRKRKKINDWVVQAFGNRNKQPPKPSPQGSSSGKQQYFESALWKTVDNSAIMQAAWESRAAEQLAWQKKKRTKQRGSGGGGGGAKEEDESEEEDEESLVKSSGYGASKMFQSVMTRVGSNGRLPGAYPMDAPPIEECADNRGVVDLARRYGYGDWKESSIYYGEEDSEDEEGSFGGGDLFSVETASQGRKSRRRKKQRSTPVMDATDDNDTAVKRRKRRKKSSSVKLGFSGGGVSWDNSNRVSFEFGVSSSPRASSRRQRNPPAMSPLSNSRRTELNDIKSKLSERSSLFTPDTRVKAPTELLHTSRDRLRKKRSEDES</sequence>
<feature type="region of interest" description="Disordered" evidence="1">
    <location>
        <begin position="677"/>
        <end position="833"/>
    </location>
</feature>